<protein>
    <submittedName>
        <fullName evidence="4">Protein kinase domain-containing protein</fullName>
    </submittedName>
</protein>
<evidence type="ECO:0000256" key="2">
    <source>
        <dbReference type="ARBA" id="ARBA00022840"/>
    </source>
</evidence>
<keyword evidence="4" id="KW-0418">Kinase</keyword>
<sequence length="271" mass="31853">MMSKILSLKTETLIPYSSFEVIDQDSSCGLVAKVKKNGEFIAIKIFLNFELNQLISEYKCLHILNSKKSKNIVKFRAAHKYDFKSLLDTEGFKTNKALNERYNSAYVSSDIYVFEFDYYYGFNLEDIIYCEPLYNARNVHKIIFELVNALKLCHNSKIVHHDLSSKNVFFDSENKMTVLLDFGNAELKKSNYDQLYREDIIMLGRVLYYLISKKTSDYFSEFTCNEKQQIMIEDMDECKCYYTNLIKKCITETSCCNDAINLIYNWVLFNK</sequence>
<dbReference type="PROSITE" id="PS00109">
    <property type="entry name" value="PROTEIN_KINASE_TYR"/>
    <property type="match status" value="1"/>
</dbReference>
<evidence type="ECO:0000259" key="3">
    <source>
        <dbReference type="PROSITE" id="PS50011"/>
    </source>
</evidence>
<reference evidence="4 5" key="1">
    <citation type="submission" date="2016-10" db="EMBL/GenBank/DDBJ databases">
        <authorList>
            <person name="Varghese N."/>
            <person name="Submissions S."/>
        </authorList>
    </citation>
    <scope>NUCLEOTIDE SEQUENCE [LARGE SCALE GENOMIC DNA]</scope>
    <source>
        <strain evidence="4 5">22B</strain>
    </source>
</reference>
<evidence type="ECO:0000256" key="1">
    <source>
        <dbReference type="ARBA" id="ARBA00022741"/>
    </source>
</evidence>
<accession>A0A662ZD16</accession>
<organism evidence="4 5">
    <name type="scientific">Succinivibrio dextrinosolvens</name>
    <dbReference type="NCBI Taxonomy" id="83771"/>
    <lineage>
        <taxon>Bacteria</taxon>
        <taxon>Pseudomonadati</taxon>
        <taxon>Pseudomonadota</taxon>
        <taxon>Gammaproteobacteria</taxon>
        <taxon>Aeromonadales</taxon>
        <taxon>Succinivibrionaceae</taxon>
        <taxon>Succinivibrio</taxon>
    </lineage>
</organism>
<dbReference type="Pfam" id="PF00069">
    <property type="entry name" value="Pkinase"/>
    <property type="match status" value="1"/>
</dbReference>
<dbReference type="InterPro" id="IPR050117">
    <property type="entry name" value="MAPK"/>
</dbReference>
<dbReference type="AlphaFoldDB" id="A0A662ZD16"/>
<dbReference type="InterPro" id="IPR000719">
    <property type="entry name" value="Prot_kinase_dom"/>
</dbReference>
<dbReference type="SMART" id="SM00220">
    <property type="entry name" value="S_TKc"/>
    <property type="match status" value="1"/>
</dbReference>
<feature type="domain" description="Protein kinase" evidence="3">
    <location>
        <begin position="16"/>
        <end position="271"/>
    </location>
</feature>
<dbReference type="PANTHER" id="PTHR24055">
    <property type="entry name" value="MITOGEN-ACTIVATED PROTEIN KINASE"/>
    <property type="match status" value="1"/>
</dbReference>
<dbReference type="Proteomes" id="UP000243374">
    <property type="component" value="Unassembled WGS sequence"/>
</dbReference>
<keyword evidence="4" id="KW-0808">Transferase</keyword>
<keyword evidence="2" id="KW-0067">ATP-binding</keyword>
<dbReference type="SUPFAM" id="SSF56112">
    <property type="entry name" value="Protein kinase-like (PK-like)"/>
    <property type="match status" value="1"/>
</dbReference>
<dbReference type="RefSeq" id="WP_074841847.1">
    <property type="nucleotide sequence ID" value="NZ_CP047056.1"/>
</dbReference>
<keyword evidence="5" id="KW-1185">Reference proteome</keyword>
<dbReference type="GO" id="GO:0004672">
    <property type="term" value="F:protein kinase activity"/>
    <property type="evidence" value="ECO:0007669"/>
    <property type="project" value="InterPro"/>
</dbReference>
<dbReference type="EMBL" id="FOSF01000097">
    <property type="protein sequence ID" value="SFK51855.1"/>
    <property type="molecule type" value="Genomic_DNA"/>
</dbReference>
<keyword evidence="1" id="KW-0547">Nucleotide-binding</keyword>
<dbReference type="OrthoDB" id="9801841at2"/>
<evidence type="ECO:0000313" key="5">
    <source>
        <dbReference type="Proteomes" id="UP000243374"/>
    </source>
</evidence>
<evidence type="ECO:0000313" key="4">
    <source>
        <dbReference type="EMBL" id="SFK51855.1"/>
    </source>
</evidence>
<dbReference type="InterPro" id="IPR011009">
    <property type="entry name" value="Kinase-like_dom_sf"/>
</dbReference>
<dbReference type="GO" id="GO:0005524">
    <property type="term" value="F:ATP binding"/>
    <property type="evidence" value="ECO:0007669"/>
    <property type="project" value="UniProtKB-KW"/>
</dbReference>
<name>A0A662ZD16_9GAMM</name>
<proteinExistence type="predicted"/>
<dbReference type="Gene3D" id="1.10.510.10">
    <property type="entry name" value="Transferase(Phosphotransferase) domain 1"/>
    <property type="match status" value="1"/>
</dbReference>
<dbReference type="InterPro" id="IPR008266">
    <property type="entry name" value="Tyr_kinase_AS"/>
</dbReference>
<gene>
    <name evidence="4" type="ORF">SAMN04487865_10973</name>
</gene>
<dbReference type="PROSITE" id="PS50011">
    <property type="entry name" value="PROTEIN_KINASE_DOM"/>
    <property type="match status" value="1"/>
</dbReference>